<feature type="region of interest" description="Disordered" evidence="2">
    <location>
        <begin position="867"/>
        <end position="892"/>
    </location>
</feature>
<feature type="compositionally biased region" description="Basic and acidic residues" evidence="2">
    <location>
        <begin position="398"/>
        <end position="420"/>
    </location>
</feature>
<comment type="caution">
    <text evidence="3">The sequence shown here is derived from an EMBL/GenBank/DDBJ whole genome shotgun (WGS) entry which is preliminary data.</text>
</comment>
<evidence type="ECO:0000313" key="3">
    <source>
        <dbReference type="EMBL" id="GJJ74384.1"/>
    </source>
</evidence>
<feature type="compositionally biased region" description="Acidic residues" evidence="2">
    <location>
        <begin position="162"/>
        <end position="180"/>
    </location>
</feature>
<gene>
    <name evidence="3" type="ORF">EMPS_06742</name>
</gene>
<reference evidence="3" key="2">
    <citation type="journal article" date="2022" name="Microbiol. Resour. Announc.">
        <title>Whole-Genome Sequence of Entomortierella parvispora E1425, a Mucoromycotan Fungus Associated with Burkholderiaceae-Related Endosymbiotic Bacteria.</title>
        <authorList>
            <person name="Herlambang A."/>
            <person name="Guo Y."/>
            <person name="Takashima Y."/>
            <person name="Narisawa K."/>
            <person name="Ohta H."/>
            <person name="Nishizawa T."/>
        </authorList>
    </citation>
    <scope>NUCLEOTIDE SEQUENCE</scope>
    <source>
        <strain evidence="3">E1425</strain>
    </source>
</reference>
<keyword evidence="1" id="KW-0175">Coiled coil</keyword>
<dbReference type="AlphaFoldDB" id="A0A9P3HD02"/>
<accession>A0A9P3HD02</accession>
<name>A0A9P3HD02_9FUNG</name>
<evidence type="ECO:0008006" key="5">
    <source>
        <dbReference type="Google" id="ProtNLM"/>
    </source>
</evidence>
<dbReference type="Gene3D" id="3.30.420.10">
    <property type="entry name" value="Ribonuclease H-like superfamily/Ribonuclease H"/>
    <property type="match status" value="1"/>
</dbReference>
<evidence type="ECO:0000256" key="1">
    <source>
        <dbReference type="SAM" id="Coils"/>
    </source>
</evidence>
<sequence>MEVSPTSDPERVKDTRHNFISGVCELMAERDIQFEVQVAEDFELAADAGTILEWFEGAIDEEIIKECHDLGIYFIEQVLSVNRTELISWTQLRRMVGSRRASKDSPEWFLRLQNFCATDRFTTVFINKWCEDRRAAMAETLDEEEEQAIQEANRLSEVPESSTEEEEEPSESESEREEDASAPVAPTPAAPAPIAPAQTDFVPSNRLILARREGTEVRPRLRETRDQRDERLKAYKLEYYNQHGGPKLRTMDDAEDEFRSQEHNADKDWLKDEVRRVRNLAKLEAKERAYHAKSQEEARRQQEAAARRQQEEARRQQEEARRQQEKQEAARRQKRRQERQAAIKNKALRRRVAQERRLKDAHRRRSERLRSVTRTFKARKARTRKLQRKYLQPEGGINEERLEQDARTELSKSTTPRERDLPRKDKFRDIYGLLITTVIEDAILEARNSLEGLGPLEFYSDGSLKDHGLTTSSMAFGVVIKRPGTVRYRTVISGKVLGFASSTKAELVGLLATILACPRDTQATVFIDNQTVVDKFKTLVVNRRTATARERLRSSYSAAHTKDAWDMDPAVHTDMKCHATFKGRLVEDDLRQVLKKQSVARTHLRWANQRRTKAMIPEWGLVEWQTTIAIVHNGSKPRSLFTSNSDCTKRAHRVKKLHGMLPTQKYMHNWRPDLYEDDNCRVCESNVEDTNHIWRCPETLTSQCEGWEETMELVTNLGKKLWERAKKSWESEKKKAEEEGKEFKKKEPTFSDETMDSFWTMLMDYFRGARNIKAQNLLDDDMEREEVVDLGSLGGRPWTVIDAYHGLAPLFLKDKFQTLFYTTQEIASIMADRFIKGIEDYGRTGIWNPRCKKTVDWEKSIGVTGVSKRTRPEEPGTRAGGHGGSNSNFGNFNRDRFDVTRMKRLHKAADKDVLDEYQGKGVLNVMERTGGVKYFLEKDLGN</sequence>
<dbReference type="OrthoDB" id="2386076at2759"/>
<feature type="compositionally biased region" description="Pro residues" evidence="2">
    <location>
        <begin position="185"/>
        <end position="194"/>
    </location>
</feature>
<dbReference type="SUPFAM" id="SSF53098">
    <property type="entry name" value="Ribonuclease H-like"/>
    <property type="match status" value="1"/>
</dbReference>
<protein>
    <recommendedName>
        <fullName evidence="5">RNase H type-1 domain-containing protein</fullName>
    </recommendedName>
</protein>
<keyword evidence="4" id="KW-1185">Reference proteome</keyword>
<dbReference type="EMBL" id="BQFW01000009">
    <property type="protein sequence ID" value="GJJ74384.1"/>
    <property type="molecule type" value="Genomic_DNA"/>
</dbReference>
<feature type="region of interest" description="Disordered" evidence="2">
    <location>
        <begin position="287"/>
        <end position="420"/>
    </location>
</feature>
<dbReference type="GO" id="GO:0003676">
    <property type="term" value="F:nucleic acid binding"/>
    <property type="evidence" value="ECO:0007669"/>
    <property type="project" value="InterPro"/>
</dbReference>
<evidence type="ECO:0000313" key="4">
    <source>
        <dbReference type="Proteomes" id="UP000827284"/>
    </source>
</evidence>
<dbReference type="InterPro" id="IPR036397">
    <property type="entry name" value="RNaseH_sf"/>
</dbReference>
<dbReference type="Proteomes" id="UP000827284">
    <property type="component" value="Unassembled WGS sequence"/>
</dbReference>
<feature type="compositionally biased region" description="Basic residues" evidence="2">
    <location>
        <begin position="376"/>
        <end position="388"/>
    </location>
</feature>
<feature type="region of interest" description="Disordered" evidence="2">
    <location>
        <begin position="140"/>
        <end position="205"/>
    </location>
</feature>
<feature type="coiled-coil region" evidence="1">
    <location>
        <begin position="719"/>
        <end position="746"/>
    </location>
</feature>
<proteinExistence type="predicted"/>
<dbReference type="InterPro" id="IPR012337">
    <property type="entry name" value="RNaseH-like_sf"/>
</dbReference>
<reference evidence="3" key="1">
    <citation type="submission" date="2021-11" db="EMBL/GenBank/DDBJ databases">
        <authorList>
            <person name="Herlambang A."/>
            <person name="Guo Y."/>
            <person name="Takashima Y."/>
            <person name="Nishizawa T."/>
        </authorList>
    </citation>
    <scope>NUCLEOTIDE SEQUENCE</scope>
    <source>
        <strain evidence="3">E1425</strain>
    </source>
</reference>
<evidence type="ECO:0000256" key="2">
    <source>
        <dbReference type="SAM" id="MobiDB-lite"/>
    </source>
</evidence>
<organism evidence="3 4">
    <name type="scientific">Entomortierella parvispora</name>
    <dbReference type="NCBI Taxonomy" id="205924"/>
    <lineage>
        <taxon>Eukaryota</taxon>
        <taxon>Fungi</taxon>
        <taxon>Fungi incertae sedis</taxon>
        <taxon>Mucoromycota</taxon>
        <taxon>Mortierellomycotina</taxon>
        <taxon>Mortierellomycetes</taxon>
        <taxon>Mortierellales</taxon>
        <taxon>Mortierellaceae</taxon>
        <taxon>Entomortierella</taxon>
    </lineage>
</organism>
<feature type="compositionally biased region" description="Basic and acidic residues" evidence="2">
    <location>
        <begin position="287"/>
        <end position="331"/>
    </location>
</feature>